<reference evidence="1 2" key="1">
    <citation type="submission" date="2020-03" db="EMBL/GenBank/DDBJ databases">
        <title>Vagococcus sp. nov., isolated from beetles.</title>
        <authorList>
            <person name="Hyun D.-W."/>
            <person name="Bae J.-W."/>
        </authorList>
    </citation>
    <scope>NUCLEOTIDE SEQUENCE [LARGE SCALE GENOMIC DNA]</scope>
    <source>
        <strain evidence="1 2">HDW17A</strain>
    </source>
</reference>
<evidence type="ECO:0000313" key="2">
    <source>
        <dbReference type="Proteomes" id="UP000500890"/>
    </source>
</evidence>
<gene>
    <name evidence="1" type="ORF">G7081_06010</name>
</gene>
<proteinExistence type="predicted"/>
<evidence type="ECO:0000313" key="1">
    <source>
        <dbReference type="EMBL" id="QIL46662.1"/>
    </source>
</evidence>
<dbReference type="AlphaFoldDB" id="A0A6G8ANZ2"/>
<protein>
    <submittedName>
        <fullName evidence="1">Nucleoid-associated protein</fullName>
    </submittedName>
</protein>
<dbReference type="KEGG" id="vah:G7081_06010"/>
<dbReference type="Pfam" id="PF04245">
    <property type="entry name" value="NA37"/>
    <property type="match status" value="1"/>
</dbReference>
<dbReference type="Proteomes" id="UP000500890">
    <property type="component" value="Chromosome"/>
</dbReference>
<name>A0A6G8ANZ2_9ENTE</name>
<organism evidence="1 2">
    <name type="scientific">Vagococcus coleopterorum</name>
    <dbReference type="NCBI Taxonomy" id="2714946"/>
    <lineage>
        <taxon>Bacteria</taxon>
        <taxon>Bacillati</taxon>
        <taxon>Bacillota</taxon>
        <taxon>Bacilli</taxon>
        <taxon>Lactobacillales</taxon>
        <taxon>Enterococcaceae</taxon>
        <taxon>Vagococcus</taxon>
    </lineage>
</organism>
<accession>A0A6G8ANZ2</accession>
<keyword evidence="2" id="KW-1185">Reference proteome</keyword>
<dbReference type="EMBL" id="CP049886">
    <property type="protein sequence ID" value="QIL46662.1"/>
    <property type="molecule type" value="Genomic_DNA"/>
</dbReference>
<dbReference type="RefSeq" id="WP_166008050.1">
    <property type="nucleotide sequence ID" value="NZ_CP049886.1"/>
</dbReference>
<dbReference type="InterPro" id="IPR007358">
    <property type="entry name" value="Nucleoid_associated_NdpA"/>
</dbReference>
<dbReference type="GO" id="GO:0009295">
    <property type="term" value="C:nucleoid"/>
    <property type="evidence" value="ECO:0007669"/>
    <property type="project" value="InterPro"/>
</dbReference>
<sequence>MEINSAVLQILDLESGSLFCSQKELDIKAYPVKTYLESVVKKFHQGDLKEGHLSADDSIIQTALNGDLSFVEKSEKFATIFFNCLSQGHEVPSGDLFCMELEDRGDSYLGLFKINYKPAYTHFVDYEEDQLLNNLIINKTILPATSQKVSEGLVINLSTFEFKLVEKKYMFDDKKTNYLTDLILKTAVKPTVQENIKIVKKAVKEVADKYNEETFTSLANVQQAVHESIESEGRISNQKIAEVVFEHNHSAKSDYLEKVEQSRFVEDVPVNVPKYEKKYSKQKLKLTNGIEMFIPVEVYQDKDLIEFINNPDGTISVMIKNVDDIINRF</sequence>